<dbReference type="PANTHER" id="PTHR47530:SF4">
    <property type="entry name" value="E3 UBIQUITIN LIGASE BIG BROTHER-RELATED"/>
    <property type="match status" value="1"/>
</dbReference>
<accession>A0A4S4EIM5</accession>
<evidence type="ECO:0000313" key="3">
    <source>
        <dbReference type="EMBL" id="THG16378.1"/>
    </source>
</evidence>
<evidence type="ECO:0000256" key="1">
    <source>
        <dbReference type="SAM" id="MobiDB-lite"/>
    </source>
</evidence>
<dbReference type="InterPro" id="IPR001841">
    <property type="entry name" value="Znf_RING"/>
</dbReference>
<protein>
    <recommendedName>
        <fullName evidence="2">RING-type domain-containing protein</fullName>
    </recommendedName>
</protein>
<feature type="domain" description="RING-type" evidence="2">
    <location>
        <begin position="178"/>
        <end position="204"/>
    </location>
</feature>
<dbReference type="InterPro" id="IPR013083">
    <property type="entry name" value="Znf_RING/FYVE/PHD"/>
</dbReference>
<feature type="region of interest" description="Disordered" evidence="1">
    <location>
        <begin position="1"/>
        <end position="72"/>
    </location>
</feature>
<sequence length="362" mass="40698">MMLRMNGDGSDYGSWEAGSYVHEDDEDFDDPSEDEYDDEEVEDEDEDEDEDAFDVHAHAEAGEDNDSSVGVELDPASFPNDEEYARALQDAEEREMAARLLALAGINDREAEDTDDHGGNSQDTWEELDPDQLSYEELLALGEVVGNESRGLSSDTIASLPSMNYETQSTQDGNNDSCVICRLDYEDGDTLTVLSCKHLYHSECQCCLDTEFGRDHGQLSGVIPDTIQSMMTGVIAALREIYIPGVYFIFQSVVALSGLVEMLIKLDHVLVFHQPNASLFSFGCFTNLTRYSIPLNMYTNSAYSHQHNPFSEPQHQHNPDKLTIQGLSHYHNNLSCLHRRLCFLMFWVTINQGIVEDLKYIA</sequence>
<name>A0A4S4EIM5_CAMSN</name>
<dbReference type="EMBL" id="SDRB02004107">
    <property type="protein sequence ID" value="THG16378.1"/>
    <property type="molecule type" value="Genomic_DNA"/>
</dbReference>
<organism evidence="3 4">
    <name type="scientific">Camellia sinensis var. sinensis</name>
    <name type="common">China tea</name>
    <dbReference type="NCBI Taxonomy" id="542762"/>
    <lineage>
        <taxon>Eukaryota</taxon>
        <taxon>Viridiplantae</taxon>
        <taxon>Streptophyta</taxon>
        <taxon>Embryophyta</taxon>
        <taxon>Tracheophyta</taxon>
        <taxon>Spermatophyta</taxon>
        <taxon>Magnoliopsida</taxon>
        <taxon>eudicotyledons</taxon>
        <taxon>Gunneridae</taxon>
        <taxon>Pentapetalae</taxon>
        <taxon>asterids</taxon>
        <taxon>Ericales</taxon>
        <taxon>Theaceae</taxon>
        <taxon>Camellia</taxon>
    </lineage>
</organism>
<dbReference type="SUPFAM" id="SSF57850">
    <property type="entry name" value="RING/U-box"/>
    <property type="match status" value="1"/>
</dbReference>
<evidence type="ECO:0000259" key="2">
    <source>
        <dbReference type="Pfam" id="PF17123"/>
    </source>
</evidence>
<reference evidence="3 4" key="1">
    <citation type="journal article" date="2018" name="Proc. Natl. Acad. Sci. U.S.A.">
        <title>Draft genome sequence of Camellia sinensis var. sinensis provides insights into the evolution of the tea genome and tea quality.</title>
        <authorList>
            <person name="Wei C."/>
            <person name="Yang H."/>
            <person name="Wang S."/>
            <person name="Zhao J."/>
            <person name="Liu C."/>
            <person name="Gao L."/>
            <person name="Xia E."/>
            <person name="Lu Y."/>
            <person name="Tai Y."/>
            <person name="She G."/>
            <person name="Sun J."/>
            <person name="Cao H."/>
            <person name="Tong W."/>
            <person name="Gao Q."/>
            <person name="Li Y."/>
            <person name="Deng W."/>
            <person name="Jiang X."/>
            <person name="Wang W."/>
            <person name="Chen Q."/>
            <person name="Zhang S."/>
            <person name="Li H."/>
            <person name="Wu J."/>
            <person name="Wang P."/>
            <person name="Li P."/>
            <person name="Shi C."/>
            <person name="Zheng F."/>
            <person name="Jian J."/>
            <person name="Huang B."/>
            <person name="Shan D."/>
            <person name="Shi M."/>
            <person name="Fang C."/>
            <person name="Yue Y."/>
            <person name="Li F."/>
            <person name="Li D."/>
            <person name="Wei S."/>
            <person name="Han B."/>
            <person name="Jiang C."/>
            <person name="Yin Y."/>
            <person name="Xia T."/>
            <person name="Zhang Z."/>
            <person name="Bennetzen J.L."/>
            <person name="Zhao S."/>
            <person name="Wan X."/>
        </authorList>
    </citation>
    <scope>NUCLEOTIDE SEQUENCE [LARGE SCALE GENOMIC DNA]</scope>
    <source>
        <strain evidence="4">cv. Shuchazao</strain>
        <tissue evidence="3">Leaf</tissue>
    </source>
</reference>
<dbReference type="AlphaFoldDB" id="A0A4S4EIM5"/>
<feature type="compositionally biased region" description="Acidic residues" evidence="1">
    <location>
        <begin position="23"/>
        <end position="52"/>
    </location>
</feature>
<evidence type="ECO:0000313" key="4">
    <source>
        <dbReference type="Proteomes" id="UP000306102"/>
    </source>
</evidence>
<dbReference type="STRING" id="542762.A0A4S4EIM5"/>
<dbReference type="Proteomes" id="UP000306102">
    <property type="component" value="Unassembled WGS sequence"/>
</dbReference>
<proteinExistence type="predicted"/>
<feature type="region of interest" description="Disordered" evidence="1">
    <location>
        <begin position="107"/>
        <end position="126"/>
    </location>
</feature>
<dbReference type="PANTHER" id="PTHR47530">
    <property type="entry name" value="E3 UBIQUITIN LIGASE BIG BROTHER-RELATED"/>
    <property type="match status" value="1"/>
</dbReference>
<keyword evidence="4" id="KW-1185">Reference proteome</keyword>
<dbReference type="InterPro" id="IPR043312">
    <property type="entry name" value="AtBBR-like"/>
</dbReference>
<dbReference type="Gene3D" id="3.30.40.10">
    <property type="entry name" value="Zinc/RING finger domain, C3HC4 (zinc finger)"/>
    <property type="match status" value="1"/>
</dbReference>
<dbReference type="Pfam" id="PF17123">
    <property type="entry name" value="zf-RING_11"/>
    <property type="match status" value="1"/>
</dbReference>
<gene>
    <name evidence="3" type="ORF">TEA_019173</name>
</gene>
<comment type="caution">
    <text evidence="3">The sequence shown here is derived from an EMBL/GenBank/DDBJ whole genome shotgun (WGS) entry which is preliminary data.</text>
</comment>